<organism evidence="2 3">
    <name type="scientific">Dokdonia sinensis</name>
    <dbReference type="NCBI Taxonomy" id="2479847"/>
    <lineage>
        <taxon>Bacteria</taxon>
        <taxon>Pseudomonadati</taxon>
        <taxon>Bacteroidota</taxon>
        <taxon>Flavobacteriia</taxon>
        <taxon>Flavobacteriales</taxon>
        <taxon>Flavobacteriaceae</taxon>
        <taxon>Dokdonia</taxon>
    </lineage>
</organism>
<evidence type="ECO:0000313" key="2">
    <source>
        <dbReference type="EMBL" id="RMB57438.1"/>
    </source>
</evidence>
<protein>
    <submittedName>
        <fullName evidence="2">N-acetyltransferase</fullName>
    </submittedName>
</protein>
<dbReference type="PANTHER" id="PTHR43415:SF3">
    <property type="entry name" value="GNAT-FAMILY ACETYLTRANSFERASE"/>
    <property type="match status" value="1"/>
</dbReference>
<accession>A0A3M0FY80</accession>
<name>A0A3M0FY80_9FLAO</name>
<evidence type="ECO:0000259" key="1">
    <source>
        <dbReference type="PROSITE" id="PS51186"/>
    </source>
</evidence>
<dbReference type="EMBL" id="REFV01000011">
    <property type="protein sequence ID" value="RMB57438.1"/>
    <property type="molecule type" value="Genomic_DNA"/>
</dbReference>
<proteinExistence type="predicted"/>
<dbReference type="Pfam" id="PF13302">
    <property type="entry name" value="Acetyltransf_3"/>
    <property type="match status" value="1"/>
</dbReference>
<dbReference type="InterPro" id="IPR000182">
    <property type="entry name" value="GNAT_dom"/>
</dbReference>
<evidence type="ECO:0000313" key="3">
    <source>
        <dbReference type="Proteomes" id="UP000281985"/>
    </source>
</evidence>
<feature type="domain" description="N-acetyltransferase" evidence="1">
    <location>
        <begin position="24"/>
        <end position="187"/>
    </location>
</feature>
<dbReference type="SUPFAM" id="SSF55729">
    <property type="entry name" value="Acyl-CoA N-acyltransferases (Nat)"/>
    <property type="match status" value="1"/>
</dbReference>
<comment type="caution">
    <text evidence="2">The sequence shown here is derived from an EMBL/GenBank/DDBJ whole genome shotgun (WGS) entry which is preliminary data.</text>
</comment>
<reference evidence="2 3" key="1">
    <citation type="submission" date="2018-10" db="EMBL/GenBank/DDBJ databases">
        <title>Dokdonia luteus sp. nov., isolated from sea water.</title>
        <authorList>
            <person name="Zhou L.Y."/>
            <person name="Du Z.J."/>
        </authorList>
    </citation>
    <scope>NUCLEOTIDE SEQUENCE [LARGE SCALE GENOMIC DNA]</scope>
    <source>
        <strain evidence="2 3">SH27</strain>
    </source>
</reference>
<sequence>MIILKQEIIKQKRLKYSDMKGDKVYLRILEKTDIHLTQKWINDSVISEIMGYLPVLSFENQLEWYDSIKNDKTRYVFAICRIDNDKHIGNVGLGNIDYINRHCMFNIFIATNDNRSGGMGSESTRLILNFAFERLNLNKVFLQTSERFLQANKMYLKLGFQIDGVLREHYYSNRSYENKLVYSILKREFYG</sequence>
<keyword evidence="3" id="KW-1185">Reference proteome</keyword>
<dbReference type="Proteomes" id="UP000281985">
    <property type="component" value="Unassembled WGS sequence"/>
</dbReference>
<dbReference type="InterPro" id="IPR016181">
    <property type="entry name" value="Acyl_CoA_acyltransferase"/>
</dbReference>
<dbReference type="AlphaFoldDB" id="A0A3M0FY80"/>
<keyword evidence="2" id="KW-0808">Transferase</keyword>
<gene>
    <name evidence="2" type="ORF">EAX61_11875</name>
</gene>
<dbReference type="PANTHER" id="PTHR43415">
    <property type="entry name" value="SPERMIDINE N(1)-ACETYLTRANSFERASE"/>
    <property type="match status" value="1"/>
</dbReference>
<dbReference type="PROSITE" id="PS51186">
    <property type="entry name" value="GNAT"/>
    <property type="match status" value="1"/>
</dbReference>
<dbReference type="Gene3D" id="3.40.630.30">
    <property type="match status" value="1"/>
</dbReference>
<dbReference type="GO" id="GO:0016747">
    <property type="term" value="F:acyltransferase activity, transferring groups other than amino-acyl groups"/>
    <property type="evidence" value="ECO:0007669"/>
    <property type="project" value="InterPro"/>
</dbReference>